<accession>G7E9A7</accession>
<reference evidence="1 2" key="1">
    <citation type="journal article" date="2011" name="J. Gen. Appl. Microbiol.">
        <title>Draft genome sequencing of the enigmatic basidiomycete Mixia osmundae.</title>
        <authorList>
            <person name="Nishida H."/>
            <person name="Nagatsuka Y."/>
            <person name="Sugiyama J."/>
        </authorList>
    </citation>
    <scope>NUCLEOTIDE SEQUENCE [LARGE SCALE GENOMIC DNA]</scope>
    <source>
        <strain evidence="2">CBS 9802 / IAM 14324 / JCM 22182 / KY 12970</strain>
    </source>
</reference>
<keyword evidence="2" id="KW-1185">Reference proteome</keyword>
<dbReference type="AlphaFoldDB" id="G7E9A7"/>
<evidence type="ECO:0000313" key="1">
    <source>
        <dbReference type="EMBL" id="GAA99226.1"/>
    </source>
</evidence>
<dbReference type="InParanoid" id="G7E9A7"/>
<protein>
    <recommendedName>
        <fullName evidence="3">FIST domain-containing protein</fullName>
    </recommendedName>
</protein>
<organism evidence="1 2">
    <name type="scientific">Mixia osmundae (strain CBS 9802 / IAM 14324 / JCM 22182 / KY 12970)</name>
    <dbReference type="NCBI Taxonomy" id="764103"/>
    <lineage>
        <taxon>Eukaryota</taxon>
        <taxon>Fungi</taxon>
        <taxon>Dikarya</taxon>
        <taxon>Basidiomycota</taxon>
        <taxon>Pucciniomycotina</taxon>
        <taxon>Mixiomycetes</taxon>
        <taxon>Mixiales</taxon>
        <taxon>Mixiaceae</taxon>
        <taxon>Mixia</taxon>
    </lineage>
</organism>
<gene>
    <name evidence="1" type="primary">Mo05919</name>
    <name evidence="1" type="ORF">E5Q_05919</name>
</gene>
<reference evidence="1 2" key="2">
    <citation type="journal article" date="2012" name="Open Biol.">
        <title>Characteristics of nucleosomes and linker DNA regions on the genome of the basidiomycete Mixia osmundae revealed by mono- and dinucleosome mapping.</title>
        <authorList>
            <person name="Nishida H."/>
            <person name="Kondo S."/>
            <person name="Matsumoto T."/>
            <person name="Suzuki Y."/>
            <person name="Yoshikawa H."/>
            <person name="Taylor T.D."/>
            <person name="Sugiyama J."/>
        </authorList>
    </citation>
    <scope>NUCLEOTIDE SEQUENCE [LARGE SCALE GENOMIC DNA]</scope>
    <source>
        <strain evidence="2">CBS 9802 / IAM 14324 / JCM 22182 / KY 12970</strain>
    </source>
</reference>
<proteinExistence type="predicted"/>
<sequence>MLIRSALRRAPRRTYWRAATFTAGSDSSAELCDPLSSFLSGTETSKPDALIFALSQNLPSEVMLRILDMLRQAHADALGCLSDPLPASASAITSGEDRLASAAVAIHYPSDGARALRFTSKVPGRPKIALGREVKRDVETYVDDRSHWGRMSRVAVSDLRSAQNTLEQIDGLTADDLKTMTQTVYFSDDKPEGLLAALDRHCPLAAKSGLIASSTPFVTGRPFTLLKGSQIEQQGAVGVAIVDGEPGTVKLHLRDMANFGGRKRVTQSAGNIILALDDANAAALLLQHIQSFASKTDAFGNTAEYLNKDKNYYIAVFSESERPPSSHEKPIFLSRVISGDPKRGAISIDTETDILPGQWIEFMHHQGAQSAAIEPSAKPMLSFVMTATEESTPSSQRSKEGAKTIEGQFLAASEKGFVLHDSARPLSHSWICKVQDAIARAALT</sequence>
<dbReference type="EMBL" id="BABT02000220">
    <property type="protein sequence ID" value="GAA99226.1"/>
    <property type="molecule type" value="Genomic_DNA"/>
</dbReference>
<dbReference type="OrthoDB" id="10251508at2759"/>
<evidence type="ECO:0000313" key="2">
    <source>
        <dbReference type="Proteomes" id="UP000009131"/>
    </source>
</evidence>
<dbReference type="OMA" id="LHRSAFN"/>
<evidence type="ECO:0008006" key="3">
    <source>
        <dbReference type="Google" id="ProtNLM"/>
    </source>
</evidence>
<dbReference type="eggNOG" id="ENOG502S59R">
    <property type="taxonomic scope" value="Eukaryota"/>
</dbReference>
<comment type="caution">
    <text evidence="1">The sequence shown here is derived from an EMBL/GenBank/DDBJ whole genome shotgun (WGS) entry which is preliminary data.</text>
</comment>
<name>G7E9A7_MIXOS</name>
<dbReference type="HOGENOM" id="CLU_051231_0_0_1"/>
<dbReference type="RefSeq" id="XP_014568474.1">
    <property type="nucleotide sequence ID" value="XM_014712988.1"/>
</dbReference>
<dbReference type="Proteomes" id="UP000009131">
    <property type="component" value="Unassembled WGS sequence"/>
</dbReference>